<dbReference type="InterPro" id="IPR047873">
    <property type="entry name" value="Ribosomal_uL16"/>
</dbReference>
<proteinExistence type="inferred from homology"/>
<dbReference type="Pfam" id="PF00252">
    <property type="entry name" value="Ribosomal_L16"/>
    <property type="match status" value="1"/>
</dbReference>
<dbReference type="Gene3D" id="3.90.1170.10">
    <property type="entry name" value="Ribosomal protein L10e/L16"/>
    <property type="match status" value="1"/>
</dbReference>
<reference evidence="5" key="1">
    <citation type="submission" date="2011-08" db="EMBL/GenBank/DDBJ databases">
        <title>Complete nucleotide sequence of the plastid genome from the apicomplexan parasite Babesia rodhaini.</title>
        <authorList>
            <person name="Hikosaka K."/>
            <person name="Arisue N."/>
            <person name="Tsuji N."/>
            <person name="Horii T."/>
            <person name="Kita K."/>
            <person name="Tanabe K."/>
        </authorList>
    </citation>
    <scope>NUCLEOTIDE SEQUENCE</scope>
    <source>
        <strain evidence="5">Australian</strain>
    </source>
</reference>
<dbReference type="SUPFAM" id="SSF54686">
    <property type="entry name" value="Ribosomal protein L16p/L10e"/>
    <property type="match status" value="1"/>
</dbReference>
<organism evidence="5">
    <name type="scientific">Babesia rodhaini</name>
    <dbReference type="NCBI Taxonomy" id="5870"/>
    <lineage>
        <taxon>Eukaryota</taxon>
        <taxon>Sar</taxon>
        <taxon>Alveolata</taxon>
        <taxon>Apicomplexa</taxon>
        <taxon>Aconoidasida</taxon>
        <taxon>Piroplasmida</taxon>
        <taxon>Babesiidae</taxon>
        <taxon>Babesia</taxon>
    </lineage>
</organism>
<gene>
    <name evidence="5" type="primary">rpl16</name>
</gene>
<evidence type="ECO:0000256" key="2">
    <source>
        <dbReference type="ARBA" id="ARBA00022980"/>
    </source>
</evidence>
<dbReference type="GO" id="GO:0019843">
    <property type="term" value="F:rRNA binding"/>
    <property type="evidence" value="ECO:0007669"/>
    <property type="project" value="InterPro"/>
</dbReference>
<evidence type="ECO:0000256" key="3">
    <source>
        <dbReference type="ARBA" id="ARBA00023274"/>
    </source>
</evidence>
<keyword evidence="2 4" id="KW-0689">Ribosomal protein</keyword>
<dbReference type="PANTHER" id="PTHR12220:SF13">
    <property type="entry name" value="LARGE RIBOSOMAL SUBUNIT PROTEIN UL16M"/>
    <property type="match status" value="1"/>
</dbReference>
<protein>
    <submittedName>
        <fullName evidence="5">Ribosomal protein L16</fullName>
    </submittedName>
</protein>
<dbReference type="GO" id="GO:0005762">
    <property type="term" value="C:mitochondrial large ribosomal subunit"/>
    <property type="evidence" value="ECO:0007669"/>
    <property type="project" value="TreeGrafter"/>
</dbReference>
<dbReference type="GO" id="GO:0003735">
    <property type="term" value="F:structural constituent of ribosome"/>
    <property type="evidence" value="ECO:0007669"/>
    <property type="project" value="InterPro"/>
</dbReference>
<sequence>MINNILFPKFYKYKKVHNKKCNLSNKLKIIKLIYGTYGFVSKNFGYISSNQLEAIRNIINKNIKKISKPLFYITPNLPILKKSKSSRMGSGAGNILNSWFYRVNPGSVIAEVYDINYKYILNIFNSVSCRVPFKICLVKKERFNYEEY</sequence>
<name>A0A455R061_BABRO</name>
<dbReference type="EMBL" id="AB665055">
    <property type="protein sequence ID" value="BBD21429.1"/>
    <property type="molecule type" value="Genomic_DNA"/>
</dbReference>
<comment type="similarity">
    <text evidence="1 4">Belongs to the universal ribosomal protein uL16 family.</text>
</comment>
<dbReference type="PANTHER" id="PTHR12220">
    <property type="entry name" value="50S/60S RIBOSOMAL PROTEIN L16"/>
    <property type="match status" value="1"/>
</dbReference>
<evidence type="ECO:0000256" key="1">
    <source>
        <dbReference type="ARBA" id="ARBA00008931"/>
    </source>
</evidence>
<dbReference type="InterPro" id="IPR036920">
    <property type="entry name" value="Ribosomal_uL16_sf"/>
</dbReference>
<dbReference type="AlphaFoldDB" id="A0A455R061"/>
<dbReference type="InterPro" id="IPR000114">
    <property type="entry name" value="Ribosomal_uL16_bact-type"/>
</dbReference>
<keyword evidence="3 4" id="KW-0687">Ribonucleoprotein</keyword>
<dbReference type="GO" id="GO:0032543">
    <property type="term" value="P:mitochondrial translation"/>
    <property type="evidence" value="ECO:0007669"/>
    <property type="project" value="TreeGrafter"/>
</dbReference>
<dbReference type="PRINTS" id="PR00060">
    <property type="entry name" value="RIBOSOMALL16"/>
</dbReference>
<evidence type="ECO:0000256" key="4">
    <source>
        <dbReference type="RuleBase" id="RU004413"/>
    </source>
</evidence>
<evidence type="ECO:0000313" key="5">
    <source>
        <dbReference type="EMBL" id="BBD21429.1"/>
    </source>
</evidence>
<accession>A0A455R061</accession>